<evidence type="ECO:0000256" key="1">
    <source>
        <dbReference type="SAM" id="SignalP"/>
    </source>
</evidence>
<keyword evidence="3" id="KW-1185">Reference proteome</keyword>
<dbReference type="PROSITE" id="PS51257">
    <property type="entry name" value="PROKAR_LIPOPROTEIN"/>
    <property type="match status" value="1"/>
</dbReference>
<evidence type="ECO:0000313" key="2">
    <source>
        <dbReference type="EMBL" id="UPQ77989.1"/>
    </source>
</evidence>
<proteinExistence type="predicted"/>
<reference evidence="2" key="1">
    <citation type="submission" date="2022-04" db="EMBL/GenBank/DDBJ databases">
        <title>Consumption of N2O by Flavobacterium azooxidireducens sp. nov. isolated from Decomposing Leaf Litter of Phragmites australis (Cav.).</title>
        <authorList>
            <person name="Behrendt U."/>
            <person name="Spanner T."/>
            <person name="Augustin J."/>
            <person name="Horn M.A."/>
            <person name="Kolb S."/>
            <person name="Ulrich A."/>
        </authorList>
    </citation>
    <scope>NUCLEOTIDE SEQUENCE</scope>
    <source>
        <strain evidence="2">IGB 4-14</strain>
    </source>
</reference>
<dbReference type="EMBL" id="CP096205">
    <property type="protein sequence ID" value="UPQ77989.1"/>
    <property type="molecule type" value="Genomic_DNA"/>
</dbReference>
<accession>A0ABY4KB80</accession>
<evidence type="ECO:0000313" key="3">
    <source>
        <dbReference type="Proteomes" id="UP000830583"/>
    </source>
</evidence>
<dbReference type="CDD" id="cd12105">
    <property type="entry name" value="HmuY"/>
    <property type="match status" value="1"/>
</dbReference>
<protein>
    <submittedName>
        <fullName evidence="2">HmuY family protein</fullName>
    </submittedName>
</protein>
<sequence length="360" mass="38598">MKKGFFILSLSILALASCSSDDESTPYVPPISEAVVEASTGGPNQQNQLYVDLSTSTKTSVARESWDLGFSSGSAFRVAINGSLKMAVKQLNTTNIDEVQTEDASVSVGFSTLASLGYVDNPTGILEGPGAGVGTAIAEISANDADNKVYLVNLGFKAGTTTPNLGAVATDGDPRGWKKIRITRSGNNYVLQYADLGATTHSTVTISKNTAFHFSFFSLVSGQEVTAQPEKGKWDLNFTTFTNYFPYMGADVTYGYADFITTNVKGGTTVYELLTADVAYDTFVLADVIESSFTVSATDQRVIGANWRSGGGPGALPSIRDDRFYVLKDVEGNIYKLRFLSLTNDAGERGFPVFEYEILN</sequence>
<dbReference type="Pfam" id="PF14064">
    <property type="entry name" value="HmuY"/>
    <property type="match status" value="1"/>
</dbReference>
<organism evidence="2 3">
    <name type="scientific">Flavobacterium azooxidireducens</name>
    <dbReference type="NCBI Taxonomy" id="1871076"/>
    <lineage>
        <taxon>Bacteria</taxon>
        <taxon>Pseudomonadati</taxon>
        <taxon>Bacteroidota</taxon>
        <taxon>Flavobacteriia</taxon>
        <taxon>Flavobacteriales</taxon>
        <taxon>Flavobacteriaceae</taxon>
        <taxon>Flavobacterium</taxon>
    </lineage>
</organism>
<gene>
    <name evidence="2" type="ORF">M0M57_10125</name>
</gene>
<dbReference type="InterPro" id="IPR025921">
    <property type="entry name" value="HmuY"/>
</dbReference>
<feature type="signal peptide" evidence="1">
    <location>
        <begin position="1"/>
        <end position="16"/>
    </location>
</feature>
<dbReference type="Proteomes" id="UP000830583">
    <property type="component" value="Chromosome"/>
</dbReference>
<feature type="chain" id="PRO_5047193755" evidence="1">
    <location>
        <begin position="17"/>
        <end position="360"/>
    </location>
</feature>
<keyword evidence="1" id="KW-0732">Signal</keyword>
<dbReference type="RefSeq" id="WP_248432921.1">
    <property type="nucleotide sequence ID" value="NZ_CP096205.1"/>
</dbReference>
<name>A0ABY4KB80_9FLAO</name>